<evidence type="ECO:0000256" key="1">
    <source>
        <dbReference type="PIRSR" id="PIRSR640255-1"/>
    </source>
</evidence>
<evidence type="ECO:0000259" key="5">
    <source>
        <dbReference type="SMART" id="SM00892"/>
    </source>
</evidence>
<name>A0AAE6TUF3_PARPN</name>
<sequence>MPGRSCALAIGAGKDLPAQSPAQGTAALMRRGFGPPAGPDPLRVAETPLPLESYGDRQGYDPRFILPDQPLPLPGPGRWADDLVDLVPEARDPGGDGTEIRYTHFSVRMSRSRGLPLYSACNIDGSRSRRGLPRSDVWRRDPRIDPQVQNLREGYGQDHQGLFSRGHLTRREDPNWGAPEIARQADADTFHITNAAPQRQGFNGGIWLALEDYVLDNADRANLKVTVITGPMLSAGDPVYYNRQIPTAFWKILAFVHAETGELTTIGYRRSQMDYLPRPAGGRFVFGDFRDSQVPIRAIAQESGLELAAYAALDVMAGASPEMEIAVARATDFYLSR</sequence>
<feature type="binding site" evidence="2">
    <location>
        <position position="203"/>
    </location>
    <ligand>
        <name>Mg(2+)</name>
        <dbReference type="ChEBI" id="CHEBI:18420"/>
        <note>catalytic</note>
    </ligand>
</feature>
<dbReference type="Pfam" id="PF01223">
    <property type="entry name" value="Endonuclease_NS"/>
    <property type="match status" value="1"/>
</dbReference>
<dbReference type="GO" id="GO:0004519">
    <property type="term" value="F:endonuclease activity"/>
    <property type="evidence" value="ECO:0007669"/>
    <property type="project" value="UniProtKB-KW"/>
</dbReference>
<dbReference type="PANTHER" id="PTHR13966:SF5">
    <property type="entry name" value="ENDONUCLEASE G, MITOCHONDRIAL"/>
    <property type="match status" value="1"/>
</dbReference>
<dbReference type="PANTHER" id="PTHR13966">
    <property type="entry name" value="ENDONUCLEASE RELATED"/>
    <property type="match status" value="1"/>
</dbReference>
<dbReference type="SUPFAM" id="SSF54060">
    <property type="entry name" value="His-Me finger endonucleases"/>
    <property type="match status" value="1"/>
</dbReference>
<dbReference type="CDD" id="cd00091">
    <property type="entry name" value="NUC"/>
    <property type="match status" value="1"/>
</dbReference>
<dbReference type="InterPro" id="IPR044929">
    <property type="entry name" value="DNA/RNA_non-sp_Endonuclease_sf"/>
</dbReference>
<dbReference type="InterPro" id="IPR001604">
    <property type="entry name" value="Endo_G_ENPP1-like_dom"/>
</dbReference>
<dbReference type="GO" id="GO:0046872">
    <property type="term" value="F:metal ion binding"/>
    <property type="evidence" value="ECO:0007669"/>
    <property type="project" value="UniProtKB-KW"/>
</dbReference>
<evidence type="ECO:0000313" key="7">
    <source>
        <dbReference type="Proteomes" id="UP000326453"/>
    </source>
</evidence>
<keyword evidence="6" id="KW-0540">Nuclease</keyword>
<keyword evidence="2" id="KW-0479">Metal-binding</keyword>
<dbReference type="GO" id="GO:0016787">
    <property type="term" value="F:hydrolase activity"/>
    <property type="evidence" value="ECO:0007669"/>
    <property type="project" value="InterPro"/>
</dbReference>
<reference evidence="6 7" key="1">
    <citation type="submission" date="2019-01" db="EMBL/GenBank/DDBJ databases">
        <title>Complete Genome Sequence and Annotation of the Paracoccus pantotrophus type strain DSM 2944.</title>
        <authorList>
            <person name="Bockwoldt J.A."/>
            <person name="Zimmermann M."/>
            <person name="Tiso T."/>
            <person name="Blank L.M."/>
        </authorList>
    </citation>
    <scope>NUCLEOTIDE SEQUENCE [LARGE SCALE GENOMIC DNA]</scope>
    <source>
        <strain evidence="6 7">DSM 2944</strain>
    </source>
</reference>
<dbReference type="Proteomes" id="UP000326453">
    <property type="component" value="Chromosome 1"/>
</dbReference>
<dbReference type="InterPro" id="IPR044925">
    <property type="entry name" value="His-Me_finger_sf"/>
</dbReference>
<accession>A0AAE6TUF3</accession>
<evidence type="ECO:0000259" key="4">
    <source>
        <dbReference type="SMART" id="SM00477"/>
    </source>
</evidence>
<dbReference type="GO" id="GO:0003676">
    <property type="term" value="F:nucleic acid binding"/>
    <property type="evidence" value="ECO:0007669"/>
    <property type="project" value="InterPro"/>
</dbReference>
<feature type="domain" description="ENPP1-3/EXOG-like endonuclease/phosphodiesterase" evidence="4">
    <location>
        <begin position="102"/>
        <end position="314"/>
    </location>
</feature>
<keyword evidence="6" id="KW-0378">Hydrolase</keyword>
<dbReference type="EMBL" id="CP044426">
    <property type="protein sequence ID" value="QFG37213.1"/>
    <property type="molecule type" value="Genomic_DNA"/>
</dbReference>
<feature type="domain" description="DNA/RNA non-specific endonuclease/pyrophosphatase/phosphodiesterase" evidence="5">
    <location>
        <begin position="101"/>
        <end position="314"/>
    </location>
</feature>
<organism evidence="6 7">
    <name type="scientific">Paracoccus pantotrophus</name>
    <name type="common">Thiosphaera pantotropha</name>
    <dbReference type="NCBI Taxonomy" id="82367"/>
    <lineage>
        <taxon>Bacteria</taxon>
        <taxon>Pseudomonadati</taxon>
        <taxon>Pseudomonadota</taxon>
        <taxon>Alphaproteobacteria</taxon>
        <taxon>Rhodobacterales</taxon>
        <taxon>Paracoccaceae</taxon>
        <taxon>Paracoccus</taxon>
    </lineage>
</organism>
<gene>
    <name evidence="6" type="ORF">ESD82_13625</name>
</gene>
<evidence type="ECO:0000256" key="3">
    <source>
        <dbReference type="SAM" id="MobiDB-lite"/>
    </source>
</evidence>
<dbReference type="InterPro" id="IPR020821">
    <property type="entry name" value="ENPP1-3/EXOG-like_nuc-like"/>
</dbReference>
<dbReference type="InterPro" id="IPR040255">
    <property type="entry name" value="Non-specific_endonuclease"/>
</dbReference>
<feature type="region of interest" description="Disordered" evidence="3">
    <location>
        <begin position="12"/>
        <end position="43"/>
    </location>
</feature>
<feature type="active site" description="Proton acceptor" evidence="1">
    <location>
        <position position="167"/>
    </location>
</feature>
<dbReference type="SMART" id="SM00477">
    <property type="entry name" value="NUC"/>
    <property type="match status" value="1"/>
</dbReference>
<evidence type="ECO:0000313" key="6">
    <source>
        <dbReference type="EMBL" id="QFG37213.1"/>
    </source>
</evidence>
<dbReference type="SMART" id="SM00892">
    <property type="entry name" value="Endonuclease_NS"/>
    <property type="match status" value="1"/>
</dbReference>
<protein>
    <submittedName>
        <fullName evidence="6">DNA/RNA non-specific endonuclease</fullName>
    </submittedName>
</protein>
<proteinExistence type="predicted"/>
<evidence type="ECO:0000256" key="2">
    <source>
        <dbReference type="PIRSR" id="PIRSR640255-2"/>
    </source>
</evidence>
<dbReference type="Gene3D" id="3.40.570.10">
    <property type="entry name" value="Extracellular Endonuclease, subunit A"/>
    <property type="match status" value="1"/>
</dbReference>
<dbReference type="AlphaFoldDB" id="A0AAE6TUF3"/>
<keyword evidence="6" id="KW-0255">Endonuclease</keyword>
<dbReference type="KEGG" id="ppan:ESD82_13625"/>